<dbReference type="EMBL" id="CP136890">
    <property type="protein sequence ID" value="WOK93120.1"/>
    <property type="molecule type" value="Genomic_DNA"/>
</dbReference>
<keyword evidence="3" id="KW-1185">Reference proteome</keyword>
<reference evidence="2 3" key="1">
    <citation type="submission" date="2023-10" db="EMBL/GenBank/DDBJ databases">
        <title>Chromosome-scale genome assembly provides insights into flower coloration mechanisms of Canna indica.</title>
        <authorList>
            <person name="Li C."/>
        </authorList>
    </citation>
    <scope>NUCLEOTIDE SEQUENCE [LARGE SCALE GENOMIC DNA]</scope>
    <source>
        <tissue evidence="2">Flower</tissue>
    </source>
</reference>
<organism evidence="2 3">
    <name type="scientific">Canna indica</name>
    <name type="common">Indian-shot</name>
    <dbReference type="NCBI Taxonomy" id="4628"/>
    <lineage>
        <taxon>Eukaryota</taxon>
        <taxon>Viridiplantae</taxon>
        <taxon>Streptophyta</taxon>
        <taxon>Embryophyta</taxon>
        <taxon>Tracheophyta</taxon>
        <taxon>Spermatophyta</taxon>
        <taxon>Magnoliopsida</taxon>
        <taxon>Liliopsida</taxon>
        <taxon>Zingiberales</taxon>
        <taxon>Cannaceae</taxon>
        <taxon>Canna</taxon>
    </lineage>
</organism>
<sequence length="111" mass="13098">MGRTLTRHRDIRRRGTRRSKDTRPLGTRRSTPSLRRRNSSRAAGPRSSKDAWRLFAVAVFWMLASEIRNEDCFCYLEDNYSSFYTVLLPEAKYNFMWLVCLFGVRCVLNIV</sequence>
<gene>
    <name evidence="2" type="ORF">Cni_G01813</name>
</gene>
<evidence type="ECO:0000256" key="1">
    <source>
        <dbReference type="SAM" id="MobiDB-lite"/>
    </source>
</evidence>
<evidence type="ECO:0000313" key="2">
    <source>
        <dbReference type="EMBL" id="WOK93120.1"/>
    </source>
</evidence>
<dbReference type="AlphaFoldDB" id="A0AAQ3PYU8"/>
<evidence type="ECO:0000313" key="3">
    <source>
        <dbReference type="Proteomes" id="UP001327560"/>
    </source>
</evidence>
<proteinExistence type="predicted"/>
<feature type="region of interest" description="Disordered" evidence="1">
    <location>
        <begin position="1"/>
        <end position="48"/>
    </location>
</feature>
<name>A0AAQ3PYU8_9LILI</name>
<feature type="compositionally biased region" description="Basic residues" evidence="1">
    <location>
        <begin position="1"/>
        <end position="17"/>
    </location>
</feature>
<dbReference type="Proteomes" id="UP001327560">
    <property type="component" value="Chromosome 1"/>
</dbReference>
<accession>A0AAQ3PYU8</accession>
<protein>
    <submittedName>
        <fullName evidence="2">Uncharacterized protein</fullName>
    </submittedName>
</protein>